<evidence type="ECO:0000256" key="1">
    <source>
        <dbReference type="ARBA" id="ARBA00004141"/>
    </source>
</evidence>
<feature type="transmembrane region" description="Helical" evidence="6">
    <location>
        <begin position="127"/>
        <end position="146"/>
    </location>
</feature>
<dbReference type="PANTHER" id="PTHR14255">
    <property type="entry name" value="CEREBLON"/>
    <property type="match status" value="1"/>
</dbReference>
<feature type="transmembrane region" description="Helical" evidence="6">
    <location>
        <begin position="316"/>
        <end position="338"/>
    </location>
</feature>
<evidence type="ECO:0000313" key="9">
    <source>
        <dbReference type="Proteomes" id="UP001465755"/>
    </source>
</evidence>
<keyword evidence="5 6" id="KW-0472">Membrane</keyword>
<keyword evidence="9" id="KW-1185">Reference proteome</keyword>
<feature type="transmembrane region" description="Helical" evidence="6">
    <location>
        <begin position="220"/>
        <end position="239"/>
    </location>
</feature>
<keyword evidence="7" id="KW-0732">Signal</keyword>
<evidence type="ECO:0000256" key="4">
    <source>
        <dbReference type="ARBA" id="ARBA00022989"/>
    </source>
</evidence>
<feature type="transmembrane region" description="Helical" evidence="6">
    <location>
        <begin position="350"/>
        <end position="370"/>
    </location>
</feature>
<evidence type="ECO:0000256" key="2">
    <source>
        <dbReference type="ARBA" id="ARBA00009142"/>
    </source>
</evidence>
<feature type="chain" id="PRO_5043844795" description="Sulfite exporter TauE/SafE" evidence="7">
    <location>
        <begin position="21"/>
        <end position="420"/>
    </location>
</feature>
<keyword evidence="3 6" id="KW-0812">Transmembrane</keyword>
<evidence type="ECO:0000313" key="8">
    <source>
        <dbReference type="EMBL" id="KAK9800264.1"/>
    </source>
</evidence>
<evidence type="ECO:0000256" key="7">
    <source>
        <dbReference type="SAM" id="SignalP"/>
    </source>
</evidence>
<dbReference type="GO" id="GO:0016567">
    <property type="term" value="P:protein ubiquitination"/>
    <property type="evidence" value="ECO:0007669"/>
    <property type="project" value="TreeGrafter"/>
</dbReference>
<reference evidence="8 9" key="1">
    <citation type="journal article" date="2024" name="Nat. Commun.">
        <title>Phylogenomics reveals the evolutionary origins of lichenization in chlorophyte algae.</title>
        <authorList>
            <person name="Puginier C."/>
            <person name="Libourel C."/>
            <person name="Otte J."/>
            <person name="Skaloud P."/>
            <person name="Haon M."/>
            <person name="Grisel S."/>
            <person name="Petersen M."/>
            <person name="Berrin J.G."/>
            <person name="Delaux P.M."/>
            <person name="Dal Grande F."/>
            <person name="Keller J."/>
        </authorList>
    </citation>
    <scope>NUCLEOTIDE SEQUENCE [LARGE SCALE GENOMIC DNA]</scope>
    <source>
        <strain evidence="8 9">SAG 2036</strain>
    </source>
</reference>
<dbReference type="PANTHER" id="PTHR14255:SF3">
    <property type="entry name" value="SULFITE EXPORTER TAUE_SAFE FAMILY PROTEIN 5-RELATED"/>
    <property type="match status" value="1"/>
</dbReference>
<dbReference type="GO" id="GO:0016020">
    <property type="term" value="C:membrane"/>
    <property type="evidence" value="ECO:0007669"/>
    <property type="project" value="UniProtKB-SubCell"/>
</dbReference>
<gene>
    <name evidence="8" type="ORF">WJX73_009989</name>
</gene>
<keyword evidence="4 6" id="KW-1133">Transmembrane helix</keyword>
<sequence length="420" mass="44716">MIRSWLSLAVFTTAILVAAASDDDLVRSAPAGEGWLAALQTTLSSHTKFHPTPKNIAAALLACVCAGLANSAGIGGGPFYMPLFNTVLGFGLSESTALSHSVVSISAVASSLYGLTQPSPHDARFPLVDMDIALIFLPALLMGVSFGVLFNVLMPGWLQTILLTLLLLVVDSKASSFGRYLSQAWARLPLLKLLAVVALWLIFLVTQQQKSRYGRCTWPFLAWFVAQTALLLAATALAIGQQVRKMRTDADSLDPELREMLLGNSESEGEAKQGTAQKLVFVVAVMVASGACAGLLGIGGALIFNPFLLQLGVHPAVTASTSVLMILFSSSSIALSLAFQGLLNYSYIEVFGPLCFLMSLFGVTVIGRIVRKSGRVSIIVFILTGLIIVGTLLTAVLGGFRNYQNVRQGKDIKFHSFCGQ</sequence>
<evidence type="ECO:0000256" key="5">
    <source>
        <dbReference type="ARBA" id="ARBA00023136"/>
    </source>
</evidence>
<proteinExistence type="inferred from homology"/>
<evidence type="ECO:0000256" key="6">
    <source>
        <dbReference type="SAM" id="Phobius"/>
    </source>
</evidence>
<comment type="subcellular location">
    <subcellularLocation>
        <location evidence="1">Membrane</location>
        <topology evidence="1">Multi-pass membrane protein</topology>
    </subcellularLocation>
</comment>
<evidence type="ECO:0000256" key="3">
    <source>
        <dbReference type="ARBA" id="ARBA00022692"/>
    </source>
</evidence>
<feature type="transmembrane region" description="Helical" evidence="6">
    <location>
        <begin position="376"/>
        <end position="400"/>
    </location>
</feature>
<name>A0AAW1NV78_9CHLO</name>
<comment type="caution">
    <text evidence="8">The sequence shown here is derived from an EMBL/GenBank/DDBJ whole genome shotgun (WGS) entry which is preliminary data.</text>
</comment>
<dbReference type="Proteomes" id="UP001465755">
    <property type="component" value="Unassembled WGS sequence"/>
</dbReference>
<dbReference type="AlphaFoldDB" id="A0AAW1NV78"/>
<evidence type="ECO:0008006" key="10">
    <source>
        <dbReference type="Google" id="ProtNLM"/>
    </source>
</evidence>
<dbReference type="Pfam" id="PF01925">
    <property type="entry name" value="TauE"/>
    <property type="match status" value="2"/>
</dbReference>
<comment type="similarity">
    <text evidence="2">Belongs to the 4-toluene sulfonate uptake permease (TSUP) (TC 2.A.102) family.</text>
</comment>
<dbReference type="EMBL" id="JALJOQ010000084">
    <property type="protein sequence ID" value="KAK9800264.1"/>
    <property type="molecule type" value="Genomic_DNA"/>
</dbReference>
<accession>A0AAW1NV78</accession>
<feature type="transmembrane region" description="Helical" evidence="6">
    <location>
        <begin position="279"/>
        <end position="304"/>
    </location>
</feature>
<feature type="transmembrane region" description="Helical" evidence="6">
    <location>
        <begin position="190"/>
        <end position="208"/>
    </location>
</feature>
<organism evidence="8 9">
    <name type="scientific">Symbiochloris irregularis</name>
    <dbReference type="NCBI Taxonomy" id="706552"/>
    <lineage>
        <taxon>Eukaryota</taxon>
        <taxon>Viridiplantae</taxon>
        <taxon>Chlorophyta</taxon>
        <taxon>core chlorophytes</taxon>
        <taxon>Trebouxiophyceae</taxon>
        <taxon>Trebouxiales</taxon>
        <taxon>Trebouxiaceae</taxon>
        <taxon>Symbiochloris</taxon>
    </lineage>
</organism>
<feature type="signal peptide" evidence="7">
    <location>
        <begin position="1"/>
        <end position="20"/>
    </location>
</feature>
<protein>
    <recommendedName>
        <fullName evidence="10">Sulfite exporter TauE/SafE</fullName>
    </recommendedName>
</protein>
<dbReference type="GO" id="GO:0031464">
    <property type="term" value="C:Cul4A-RING E3 ubiquitin ligase complex"/>
    <property type="evidence" value="ECO:0007669"/>
    <property type="project" value="TreeGrafter"/>
</dbReference>
<dbReference type="InterPro" id="IPR002781">
    <property type="entry name" value="TM_pro_TauE-like"/>
</dbReference>